<organism evidence="1 2">
    <name type="scientific">Candidatus Moanibacter tarae</name>
    <dbReference type="NCBI Taxonomy" id="2200854"/>
    <lineage>
        <taxon>Bacteria</taxon>
        <taxon>Pseudomonadati</taxon>
        <taxon>Verrucomicrobiota</taxon>
        <taxon>Opitutia</taxon>
        <taxon>Puniceicoccales</taxon>
        <taxon>Puniceicoccales incertae sedis</taxon>
        <taxon>Candidatus Moanibacter</taxon>
    </lineage>
</organism>
<gene>
    <name evidence="1" type="ORF">DF168_00837</name>
</gene>
<dbReference type="Proteomes" id="UP000247465">
    <property type="component" value="Chromosome"/>
</dbReference>
<dbReference type="KEGG" id="mtar:DF168_00837"/>
<name>A0A2Z4AHD8_9BACT</name>
<evidence type="ECO:0000313" key="1">
    <source>
        <dbReference type="EMBL" id="AWT59644.1"/>
    </source>
</evidence>
<proteinExistence type="predicted"/>
<accession>A0A2Z4AHD8</accession>
<sequence length="56" mass="6615">MNTEVVKKEVDLFSFTLNNEVVESSNIHSKSRFSRCRYQLNNLIKCPIINSLFDYE</sequence>
<reference evidence="1 2" key="1">
    <citation type="submission" date="2018-06" db="EMBL/GenBank/DDBJ databases">
        <title>Draft Genome Sequence of a Novel Marine Bacterium Related to the Verrucomicrobia.</title>
        <authorList>
            <person name="Vosseberg J."/>
            <person name="Martijn J."/>
            <person name="Ettema T.J.G."/>
        </authorList>
    </citation>
    <scope>NUCLEOTIDE SEQUENCE [LARGE SCALE GENOMIC DNA]</scope>
    <source>
        <strain evidence="1">TARA_B100001123</strain>
    </source>
</reference>
<dbReference type="EMBL" id="CP029803">
    <property type="protein sequence ID" value="AWT59644.1"/>
    <property type="molecule type" value="Genomic_DNA"/>
</dbReference>
<protein>
    <submittedName>
        <fullName evidence="1">Uncharacterized protein</fullName>
    </submittedName>
</protein>
<dbReference type="AlphaFoldDB" id="A0A2Z4AHD8"/>
<evidence type="ECO:0000313" key="2">
    <source>
        <dbReference type="Proteomes" id="UP000247465"/>
    </source>
</evidence>